<dbReference type="AlphaFoldDB" id="A0A1G9SWE9"/>
<sequence>MKRLLCLAGLSLLAACATPTPYQAAGHTQWGFQESQIESNRFRVSFSGNSLTDRETVETYFLYRAAELTLENGYDHFLVAQRATDVESRIIGSRPDPFYRPGFGLHYSYFHPRWGWRGAADPFWNDTNYREITRYEASAEIVLGRGAKPDDMNAFDARAVMTNLGPSIQRPTAN</sequence>
<dbReference type="OrthoDB" id="7172943at2"/>
<protein>
    <recommendedName>
        <fullName evidence="4">Lipoprotein</fullName>
    </recommendedName>
</protein>
<proteinExistence type="predicted"/>
<keyword evidence="1" id="KW-0732">Signal</keyword>
<evidence type="ECO:0008006" key="4">
    <source>
        <dbReference type="Google" id="ProtNLM"/>
    </source>
</evidence>
<reference evidence="2 3" key="1">
    <citation type="submission" date="2016-10" db="EMBL/GenBank/DDBJ databases">
        <authorList>
            <person name="de Groot N.N."/>
        </authorList>
    </citation>
    <scope>NUCLEOTIDE SEQUENCE [LARGE SCALE GENOMIC DNA]</scope>
    <source>
        <strain evidence="2 3">DSM 16077</strain>
    </source>
</reference>
<evidence type="ECO:0000313" key="2">
    <source>
        <dbReference type="EMBL" id="SDM39165.1"/>
    </source>
</evidence>
<accession>A0A1G9SWE9</accession>
<evidence type="ECO:0000313" key="3">
    <source>
        <dbReference type="Proteomes" id="UP000199759"/>
    </source>
</evidence>
<evidence type="ECO:0000256" key="1">
    <source>
        <dbReference type="SAM" id="SignalP"/>
    </source>
</evidence>
<dbReference type="NCBIfam" id="NF047637">
    <property type="entry name" value="lipo_CC0125"/>
    <property type="match status" value="1"/>
</dbReference>
<feature type="signal peptide" evidence="1">
    <location>
        <begin position="1"/>
        <end position="24"/>
    </location>
</feature>
<dbReference type="EMBL" id="FNHG01000010">
    <property type="protein sequence ID" value="SDM39165.1"/>
    <property type="molecule type" value="Genomic_DNA"/>
</dbReference>
<keyword evidence="3" id="KW-1185">Reference proteome</keyword>
<dbReference type="RefSeq" id="WP_091770024.1">
    <property type="nucleotide sequence ID" value="NZ_FNHG01000010.1"/>
</dbReference>
<dbReference type="Proteomes" id="UP000199759">
    <property type="component" value="Unassembled WGS sequence"/>
</dbReference>
<organism evidence="2 3">
    <name type="scientific">Maricaulis salignorans</name>
    <dbReference type="NCBI Taxonomy" id="144026"/>
    <lineage>
        <taxon>Bacteria</taxon>
        <taxon>Pseudomonadati</taxon>
        <taxon>Pseudomonadota</taxon>
        <taxon>Alphaproteobacteria</taxon>
        <taxon>Maricaulales</taxon>
        <taxon>Maricaulaceae</taxon>
        <taxon>Maricaulis</taxon>
    </lineage>
</organism>
<dbReference type="PROSITE" id="PS51257">
    <property type="entry name" value="PROKAR_LIPOPROTEIN"/>
    <property type="match status" value="1"/>
</dbReference>
<feature type="chain" id="PRO_5011626992" description="Lipoprotein" evidence="1">
    <location>
        <begin position="25"/>
        <end position="174"/>
    </location>
</feature>
<gene>
    <name evidence="2" type="ORF">SAMN04488568_11081</name>
</gene>
<dbReference type="STRING" id="144026.SAMN04488568_11081"/>
<name>A0A1G9SWE9_9PROT</name>